<dbReference type="PANTHER" id="PTHR14969:SF13">
    <property type="entry name" value="AT30094P"/>
    <property type="match status" value="1"/>
</dbReference>
<dbReference type="SUPFAM" id="SSF48317">
    <property type="entry name" value="Acid phosphatase/Vanadium-dependent haloperoxidase"/>
    <property type="match status" value="1"/>
</dbReference>
<keyword evidence="4" id="KW-1185">Reference proteome</keyword>
<feature type="transmembrane region" description="Helical" evidence="1">
    <location>
        <begin position="156"/>
        <end position="175"/>
    </location>
</feature>
<dbReference type="Pfam" id="PF01569">
    <property type="entry name" value="PAP2"/>
    <property type="match status" value="1"/>
</dbReference>
<keyword evidence="3" id="KW-0378">Hydrolase</keyword>
<keyword evidence="1" id="KW-1133">Transmembrane helix</keyword>
<dbReference type="GO" id="GO:0050380">
    <property type="term" value="F:undecaprenyl-diphosphatase activity"/>
    <property type="evidence" value="ECO:0007669"/>
    <property type="project" value="UniProtKB-EC"/>
</dbReference>
<evidence type="ECO:0000313" key="4">
    <source>
        <dbReference type="Proteomes" id="UP000568380"/>
    </source>
</evidence>
<organism evidence="3 4">
    <name type="scientific">Nonomuraea endophytica</name>
    <dbReference type="NCBI Taxonomy" id="714136"/>
    <lineage>
        <taxon>Bacteria</taxon>
        <taxon>Bacillati</taxon>
        <taxon>Actinomycetota</taxon>
        <taxon>Actinomycetes</taxon>
        <taxon>Streptosporangiales</taxon>
        <taxon>Streptosporangiaceae</taxon>
        <taxon>Nonomuraea</taxon>
    </lineage>
</organism>
<dbReference type="EMBL" id="JACHIN010000001">
    <property type="protein sequence ID" value="MBB5075750.1"/>
    <property type="molecule type" value="Genomic_DNA"/>
</dbReference>
<reference evidence="3 4" key="1">
    <citation type="submission" date="2020-08" db="EMBL/GenBank/DDBJ databases">
        <title>Genomic Encyclopedia of Type Strains, Phase IV (KMG-IV): sequencing the most valuable type-strain genomes for metagenomic binning, comparative biology and taxonomic classification.</title>
        <authorList>
            <person name="Goeker M."/>
        </authorList>
    </citation>
    <scope>NUCLEOTIDE SEQUENCE [LARGE SCALE GENOMIC DNA]</scope>
    <source>
        <strain evidence="3 4">DSM 45385</strain>
    </source>
</reference>
<gene>
    <name evidence="3" type="ORF">HNR40_001196</name>
</gene>
<dbReference type="SMART" id="SM00014">
    <property type="entry name" value="acidPPc"/>
    <property type="match status" value="1"/>
</dbReference>
<proteinExistence type="predicted"/>
<feature type="transmembrane region" description="Helical" evidence="1">
    <location>
        <begin position="130"/>
        <end position="149"/>
    </location>
</feature>
<dbReference type="InterPro" id="IPR000326">
    <property type="entry name" value="PAP2/HPO"/>
</dbReference>
<name>A0A7W7ZXN5_9ACTN</name>
<comment type="caution">
    <text evidence="3">The sequence shown here is derived from an EMBL/GenBank/DDBJ whole genome shotgun (WGS) entry which is preliminary data.</text>
</comment>
<dbReference type="InterPro" id="IPR036938">
    <property type="entry name" value="PAP2/HPO_sf"/>
</dbReference>
<sequence length="216" mass="23206">MREVIDRLWPAVVWLLLMTAATFTLGELVERSDWAEPGVMADIAAERVPLLNQATHIGSSLSDTPVIVVLTALAAIAFRLALGRWRESVFLVAAVWSQSLVFLATSALVARSRPPVAHLDAAPPTSSWPSGHVSAAVCFYAGLAVLLTMRLHGHRVLTALVWVVGAGVPLIVAASRLYRGMHFVTDVVWGLVLGVFCLAVMIRQVLRRGSAGAALR</sequence>
<feature type="transmembrane region" description="Helical" evidence="1">
    <location>
        <begin position="89"/>
        <end position="110"/>
    </location>
</feature>
<dbReference type="EC" id="3.6.1.27" evidence="3"/>
<evidence type="ECO:0000259" key="2">
    <source>
        <dbReference type="SMART" id="SM00014"/>
    </source>
</evidence>
<dbReference type="RefSeq" id="WP_184958904.1">
    <property type="nucleotide sequence ID" value="NZ_JACHIN010000001.1"/>
</dbReference>
<keyword evidence="1" id="KW-0812">Transmembrane</keyword>
<accession>A0A7W7ZXN5</accession>
<dbReference type="Gene3D" id="1.20.144.10">
    <property type="entry name" value="Phosphatidic acid phosphatase type 2/haloperoxidase"/>
    <property type="match status" value="1"/>
</dbReference>
<dbReference type="PANTHER" id="PTHR14969">
    <property type="entry name" value="SPHINGOSINE-1-PHOSPHATE PHOSPHOHYDROLASE"/>
    <property type="match status" value="1"/>
</dbReference>
<evidence type="ECO:0000313" key="3">
    <source>
        <dbReference type="EMBL" id="MBB5075750.1"/>
    </source>
</evidence>
<feature type="transmembrane region" description="Helical" evidence="1">
    <location>
        <begin position="64"/>
        <end position="82"/>
    </location>
</feature>
<protein>
    <submittedName>
        <fullName evidence="3">Undecaprenyl-diphosphatase</fullName>
        <ecNumber evidence="3">3.6.1.27</ecNumber>
    </submittedName>
</protein>
<evidence type="ECO:0000256" key="1">
    <source>
        <dbReference type="SAM" id="Phobius"/>
    </source>
</evidence>
<keyword evidence="1" id="KW-0472">Membrane</keyword>
<dbReference type="AlphaFoldDB" id="A0A7W7ZXN5"/>
<dbReference type="Proteomes" id="UP000568380">
    <property type="component" value="Unassembled WGS sequence"/>
</dbReference>
<feature type="domain" description="Phosphatidic acid phosphatase type 2/haloperoxidase" evidence="2">
    <location>
        <begin position="88"/>
        <end position="202"/>
    </location>
</feature>
<feature type="transmembrane region" description="Helical" evidence="1">
    <location>
        <begin position="187"/>
        <end position="206"/>
    </location>
</feature>